<proteinExistence type="predicted"/>
<dbReference type="InterPro" id="IPR035966">
    <property type="entry name" value="PKF_sf"/>
</dbReference>
<evidence type="ECO:0000313" key="1">
    <source>
        <dbReference type="EMBL" id="GAF88833.1"/>
    </source>
</evidence>
<reference evidence="1" key="1">
    <citation type="journal article" date="2014" name="Front. Microbiol.">
        <title>High frequency of phylogenetically diverse reductive dehalogenase-homologous genes in deep subseafloor sedimentary metagenomes.</title>
        <authorList>
            <person name="Kawai M."/>
            <person name="Futagami T."/>
            <person name="Toyoda A."/>
            <person name="Takaki Y."/>
            <person name="Nishi S."/>
            <person name="Hori S."/>
            <person name="Arai W."/>
            <person name="Tsubouchi T."/>
            <person name="Morono Y."/>
            <person name="Uchiyama I."/>
            <person name="Ito T."/>
            <person name="Fujiyama A."/>
            <person name="Inagaki F."/>
            <person name="Takami H."/>
        </authorList>
    </citation>
    <scope>NUCLEOTIDE SEQUENCE</scope>
    <source>
        <strain evidence="1">Expedition CK06-06</strain>
    </source>
</reference>
<dbReference type="SUPFAM" id="SSF53784">
    <property type="entry name" value="Phosphofructokinase"/>
    <property type="match status" value="1"/>
</dbReference>
<feature type="non-terminal residue" evidence="1">
    <location>
        <position position="1"/>
    </location>
</feature>
<gene>
    <name evidence="1" type="ORF">S01H1_20662</name>
</gene>
<name>X0T5P4_9ZZZZ</name>
<dbReference type="GO" id="GO:0003872">
    <property type="term" value="F:6-phosphofructokinase activity"/>
    <property type="evidence" value="ECO:0007669"/>
    <property type="project" value="InterPro"/>
</dbReference>
<dbReference type="EMBL" id="BARS01011340">
    <property type="protein sequence ID" value="GAF88833.1"/>
    <property type="molecule type" value="Genomic_DNA"/>
</dbReference>
<accession>X0T5P4</accession>
<sequence>SDASVREFMKRQKMFVEGLYEAPEVRVLEPGHLVRCGNSSVYDVNFGKEVGASAVVLLKKGLSGYTVIGMHHGRIHYMKTAAAIEQRYVDLKEVAFYEQLGYCFGRKPEETELELEEEKGPIERLM</sequence>
<protein>
    <submittedName>
        <fullName evidence="1">Uncharacterized protein</fullName>
    </submittedName>
</protein>
<dbReference type="AlphaFoldDB" id="X0T5P4"/>
<comment type="caution">
    <text evidence="1">The sequence shown here is derived from an EMBL/GenBank/DDBJ whole genome shotgun (WGS) entry which is preliminary data.</text>
</comment>
<organism evidence="1">
    <name type="scientific">marine sediment metagenome</name>
    <dbReference type="NCBI Taxonomy" id="412755"/>
    <lineage>
        <taxon>unclassified sequences</taxon>
        <taxon>metagenomes</taxon>
        <taxon>ecological metagenomes</taxon>
    </lineage>
</organism>